<evidence type="ECO:0000313" key="9">
    <source>
        <dbReference type="EMBL" id="MBB5331174.1"/>
    </source>
</evidence>
<dbReference type="PRINTS" id="PR00133">
    <property type="entry name" value="GLHYDRLASE3"/>
</dbReference>
<dbReference type="InterPro" id="IPR036962">
    <property type="entry name" value="Glyco_hydro_3_N_sf"/>
</dbReference>
<dbReference type="GO" id="GO:0009251">
    <property type="term" value="P:glucan catabolic process"/>
    <property type="evidence" value="ECO:0007669"/>
    <property type="project" value="TreeGrafter"/>
</dbReference>
<gene>
    <name evidence="9" type="ORF">HDF14_004812</name>
</gene>
<protein>
    <recommendedName>
        <fullName evidence="3">beta-glucosidase</fullName>
        <ecNumber evidence="3">3.2.1.21</ecNumber>
    </recommendedName>
</protein>
<dbReference type="InterPro" id="IPR002772">
    <property type="entry name" value="Glyco_hydro_3_C"/>
</dbReference>
<evidence type="ECO:0000259" key="7">
    <source>
        <dbReference type="Pfam" id="PF00933"/>
    </source>
</evidence>
<reference evidence="9 10" key="1">
    <citation type="submission" date="2020-08" db="EMBL/GenBank/DDBJ databases">
        <title>Genomic Encyclopedia of Type Strains, Phase IV (KMG-V): Genome sequencing to study the core and pangenomes of soil and plant-associated prokaryotes.</title>
        <authorList>
            <person name="Whitman W."/>
        </authorList>
    </citation>
    <scope>NUCLEOTIDE SEQUENCE [LARGE SCALE GENOMIC DNA]</scope>
    <source>
        <strain evidence="9 10">X5P2</strain>
    </source>
</reference>
<dbReference type="InterPro" id="IPR036881">
    <property type="entry name" value="Glyco_hydro_3_C_sf"/>
</dbReference>
<sequence length="669" mass="72074">MKTKTLALLTSVCFVGAGVVGIGQSFGHGTTQRVLGHRSVALLTVDGLTFKDLDRNGRLDPYEDWRLPVKTRAADLVKRLNVEQLAGLMVHGTLPGSGTLAAIGTGNQYDLEKSRDLIVNRNISSFITRMGGDAKGLAEQNNRIQELAESSPFGIPVTISTDPRHHFQSILGASSVNPAFSQWPETLGLAAIGDVDLTRRFGDVVRQEYMAVGIRESLAPQADLATEPRWARIDGTFGEDPEVASKMTAAYIEGIQNGKDGLNRNSVAAVVKHWVGYGAVKDGWDSHNFYGRFAALDDQEFTMHMIPFEAAFRSHVAAVMPTYAILQGVTLNGTELEQVGAGFSQQLLTDLLRNKEGFAGLVLSDWGITEDCSEACKNGEPEGSKPTPADIGMPWGVESLSRQERFAKAISAGVDQVGGTNNPDAIVACIKSGTISRDRAEMAARRILEQKFSMGLFEDPYVDDVAAGEIAGNGDFVKAGRDAQARAVVILENKTIANTGRKLLPLPSSKLRLYVRGIDPAVVEAAGFTVVSEVSKADLAVIHAAPPFASEHRGYFFGGRQHEGRLNYIESDPDYKALVTASKAVPTVFVTTLERPLILTNVKDKTTALLGDFGIDSKELLEVLLGRANPQGHLPFELPSSINGVMKQNGAEPHDSASPLYAYGYGLSY</sequence>
<dbReference type="PANTHER" id="PTHR30620">
    <property type="entry name" value="PERIPLASMIC BETA-GLUCOSIDASE-RELATED"/>
    <property type="match status" value="1"/>
</dbReference>
<keyword evidence="4" id="KW-0732">Signal</keyword>
<evidence type="ECO:0000256" key="3">
    <source>
        <dbReference type="ARBA" id="ARBA00012744"/>
    </source>
</evidence>
<dbReference type="Pfam" id="PF00933">
    <property type="entry name" value="Glyco_hydro_3"/>
    <property type="match status" value="1"/>
</dbReference>
<dbReference type="Proteomes" id="UP000535182">
    <property type="component" value="Unassembled WGS sequence"/>
</dbReference>
<dbReference type="Pfam" id="PF01915">
    <property type="entry name" value="Glyco_hydro_3_C"/>
    <property type="match status" value="1"/>
</dbReference>
<evidence type="ECO:0000259" key="8">
    <source>
        <dbReference type="Pfam" id="PF01915"/>
    </source>
</evidence>
<dbReference type="Gene3D" id="3.40.50.1700">
    <property type="entry name" value="Glycoside hydrolase family 3 C-terminal domain"/>
    <property type="match status" value="1"/>
</dbReference>
<keyword evidence="10" id="KW-1185">Reference proteome</keyword>
<dbReference type="EC" id="3.2.1.21" evidence="3"/>
<evidence type="ECO:0000256" key="5">
    <source>
        <dbReference type="ARBA" id="ARBA00022801"/>
    </source>
</evidence>
<comment type="similarity">
    <text evidence="2">Belongs to the glycosyl hydrolase 3 family.</text>
</comment>
<feature type="domain" description="Glycoside hydrolase family 3 N-terminal" evidence="7">
    <location>
        <begin position="114"/>
        <end position="448"/>
    </location>
</feature>
<proteinExistence type="inferred from homology"/>
<organism evidence="9 10">
    <name type="scientific">Tunturiibacter gelidiferens</name>
    <dbReference type="NCBI Taxonomy" id="3069689"/>
    <lineage>
        <taxon>Bacteria</taxon>
        <taxon>Pseudomonadati</taxon>
        <taxon>Acidobacteriota</taxon>
        <taxon>Terriglobia</taxon>
        <taxon>Terriglobales</taxon>
        <taxon>Acidobacteriaceae</taxon>
        <taxon>Tunturiibacter</taxon>
    </lineage>
</organism>
<comment type="catalytic activity">
    <reaction evidence="1">
        <text>Hydrolysis of terminal, non-reducing beta-D-glucosyl residues with release of beta-D-glucose.</text>
        <dbReference type="EC" id="3.2.1.21"/>
    </reaction>
</comment>
<dbReference type="PANTHER" id="PTHR30620:SF16">
    <property type="entry name" value="LYSOSOMAL BETA GLUCOSIDASE"/>
    <property type="match status" value="1"/>
</dbReference>
<keyword evidence="5 9" id="KW-0378">Hydrolase</keyword>
<dbReference type="InterPro" id="IPR001764">
    <property type="entry name" value="Glyco_hydro_3_N"/>
</dbReference>
<dbReference type="SUPFAM" id="SSF52279">
    <property type="entry name" value="Beta-D-glucan exohydrolase, C-terminal domain"/>
    <property type="match status" value="1"/>
</dbReference>
<dbReference type="SUPFAM" id="SSF51445">
    <property type="entry name" value="(Trans)glycosidases"/>
    <property type="match status" value="1"/>
</dbReference>
<evidence type="ECO:0000256" key="2">
    <source>
        <dbReference type="ARBA" id="ARBA00005336"/>
    </source>
</evidence>
<dbReference type="InterPro" id="IPR051915">
    <property type="entry name" value="Cellulose_Degrad_GH3"/>
</dbReference>
<comment type="caution">
    <text evidence="9">The sequence shown here is derived from an EMBL/GenBank/DDBJ whole genome shotgun (WGS) entry which is preliminary data.</text>
</comment>
<evidence type="ECO:0000313" key="10">
    <source>
        <dbReference type="Proteomes" id="UP000535182"/>
    </source>
</evidence>
<evidence type="ECO:0000256" key="1">
    <source>
        <dbReference type="ARBA" id="ARBA00000448"/>
    </source>
</evidence>
<dbReference type="InterPro" id="IPR017853">
    <property type="entry name" value="GH"/>
</dbReference>
<evidence type="ECO:0000256" key="6">
    <source>
        <dbReference type="ARBA" id="ARBA00023295"/>
    </source>
</evidence>
<dbReference type="Gene3D" id="3.20.20.300">
    <property type="entry name" value="Glycoside hydrolase, family 3, N-terminal domain"/>
    <property type="match status" value="1"/>
</dbReference>
<dbReference type="RefSeq" id="WP_221304832.1">
    <property type="nucleotide sequence ID" value="NZ_JACHEB010000013.1"/>
</dbReference>
<dbReference type="AlphaFoldDB" id="A0A9X0QJ19"/>
<name>A0A9X0QJ19_9BACT</name>
<accession>A0A9X0QJ19</accession>
<feature type="domain" description="Glycoside hydrolase family 3 C-terminal" evidence="8">
    <location>
        <begin position="531"/>
        <end position="669"/>
    </location>
</feature>
<dbReference type="EMBL" id="JACHEB010000013">
    <property type="protein sequence ID" value="MBB5331174.1"/>
    <property type="molecule type" value="Genomic_DNA"/>
</dbReference>
<keyword evidence="6 9" id="KW-0326">Glycosidase</keyword>
<evidence type="ECO:0000256" key="4">
    <source>
        <dbReference type="ARBA" id="ARBA00022729"/>
    </source>
</evidence>
<dbReference type="GO" id="GO:0008422">
    <property type="term" value="F:beta-glucosidase activity"/>
    <property type="evidence" value="ECO:0007669"/>
    <property type="project" value="UniProtKB-EC"/>
</dbReference>